<name>A0A1M7AXL1_PSETH</name>
<dbReference type="AlphaFoldDB" id="A0A1M7AXL1"/>
<evidence type="ECO:0008006" key="4">
    <source>
        <dbReference type="Google" id="ProtNLM"/>
    </source>
</evidence>
<feature type="compositionally biased region" description="Basic and acidic residues" evidence="1">
    <location>
        <begin position="266"/>
        <end position="282"/>
    </location>
</feature>
<dbReference type="STRING" id="1848.SAMN05443637_13062"/>
<sequence length="452" mass="49890">MRIRTFKPEFWHDEKIGALHPFARLLFLATWSAADDEGLVRWSPEHLKSIAFAYDDDISVEDVSGLMDQLQQLGLVFVYRAGVARQLIGYIVRFRRHQRINRPTPGRLTPPPLGDPAVVRMYAERDGWLCHLCGEEIPREPLEGVVDGVPLEHLNLVVDRIVPRSSKGSDYPTNVAVAHAACSLARRGRAVEEFRQPASVATAVARLAYGVSESVSDSLSGSVSDSVSESVSDSRSDSLSEVQQSVTTPPNRFTERDNSSVSDSVSDSRSDSLRERKGREGKGVCVSVPKEASVARGASSDNTYIPSDWLPTDRHRQLATQRGLDADREARRFRAYAKAKGRVIADPDAAFELWLLDTQPRRPLRAVPDPAPSSLPEVGPDTPDEQVQLTREQIDDLLGLEEPPPPPAEVAAGGLDAIREWWAEESGRWHADRHARAVAVLRKRAAARVVAT</sequence>
<dbReference type="Proteomes" id="UP000184363">
    <property type="component" value="Unassembled WGS sequence"/>
</dbReference>
<dbReference type="Gene3D" id="1.10.30.50">
    <property type="match status" value="1"/>
</dbReference>
<organism evidence="2 3">
    <name type="scientific">Pseudonocardia thermophila</name>
    <dbReference type="NCBI Taxonomy" id="1848"/>
    <lineage>
        <taxon>Bacteria</taxon>
        <taxon>Bacillati</taxon>
        <taxon>Actinomycetota</taxon>
        <taxon>Actinomycetes</taxon>
        <taxon>Pseudonocardiales</taxon>
        <taxon>Pseudonocardiaceae</taxon>
        <taxon>Pseudonocardia</taxon>
    </lineage>
</organism>
<feature type="compositionally biased region" description="Low complexity" evidence="1">
    <location>
        <begin position="216"/>
        <end position="231"/>
    </location>
</feature>
<evidence type="ECO:0000313" key="3">
    <source>
        <dbReference type="Proteomes" id="UP000184363"/>
    </source>
</evidence>
<gene>
    <name evidence="2" type="ORF">SAMN05443637_13062</name>
</gene>
<evidence type="ECO:0000256" key="1">
    <source>
        <dbReference type="SAM" id="MobiDB-lite"/>
    </source>
</evidence>
<proteinExistence type="predicted"/>
<accession>A0A1M7AXL1</accession>
<keyword evidence="3" id="KW-1185">Reference proteome</keyword>
<protein>
    <recommendedName>
        <fullName evidence="4">HNH endonuclease</fullName>
    </recommendedName>
</protein>
<reference evidence="2 3" key="1">
    <citation type="submission" date="2016-11" db="EMBL/GenBank/DDBJ databases">
        <authorList>
            <person name="Jaros S."/>
            <person name="Januszkiewicz K."/>
            <person name="Wedrychowicz H."/>
        </authorList>
    </citation>
    <scope>NUCLEOTIDE SEQUENCE [LARGE SCALE GENOMIC DNA]</scope>
    <source>
        <strain evidence="2 3">DSM 43832</strain>
    </source>
</reference>
<feature type="region of interest" description="Disordered" evidence="1">
    <location>
        <begin position="216"/>
        <end position="308"/>
    </location>
</feature>
<evidence type="ECO:0000313" key="2">
    <source>
        <dbReference type="EMBL" id="SHL47462.1"/>
    </source>
</evidence>
<dbReference type="EMBL" id="FRAP01000030">
    <property type="protein sequence ID" value="SHL47462.1"/>
    <property type="molecule type" value="Genomic_DNA"/>
</dbReference>